<proteinExistence type="inferred from homology"/>
<sequence>MSATALEAARRMLEDAALETLPTPALDAIPSKFYDAFVLRGLKVLIAQPRRLLCSLTVPPRLLNTGKFMHGGATASLVDLVGSAVFYTAGVETRGAPLEMSIAYLDAAFADEEIDIEAKVLRTGKAVGVATVELRKKNGKIIAHARYTKYLASLSKL</sequence>
<evidence type="ECO:0000259" key="3">
    <source>
        <dbReference type="Pfam" id="PF03061"/>
    </source>
</evidence>
<dbReference type="SUPFAM" id="SSF54637">
    <property type="entry name" value="Thioesterase/thiol ester dehydrase-isomerase"/>
    <property type="match status" value="1"/>
</dbReference>
<dbReference type="PANTHER" id="PTHR21660">
    <property type="entry name" value="THIOESTERASE SUPERFAMILY MEMBER-RELATED"/>
    <property type="match status" value="1"/>
</dbReference>
<comment type="similarity">
    <text evidence="1">Belongs to the thioesterase PaaI family.</text>
</comment>
<dbReference type="GO" id="GO:0047617">
    <property type="term" value="F:fatty acyl-CoA hydrolase activity"/>
    <property type="evidence" value="ECO:0007669"/>
    <property type="project" value="InterPro"/>
</dbReference>
<evidence type="ECO:0000256" key="1">
    <source>
        <dbReference type="ARBA" id="ARBA00008324"/>
    </source>
</evidence>
<reference evidence="4" key="1">
    <citation type="submission" date="2022-08" db="EMBL/GenBank/DDBJ databases">
        <authorList>
            <person name="Marques A."/>
        </authorList>
    </citation>
    <scope>NUCLEOTIDE SEQUENCE</scope>
    <source>
        <strain evidence="4">RhyPub2mFocal</strain>
        <tissue evidence="4">Leaves</tissue>
    </source>
</reference>
<dbReference type="InterPro" id="IPR006683">
    <property type="entry name" value="Thioestr_dom"/>
</dbReference>
<dbReference type="InterPro" id="IPR003736">
    <property type="entry name" value="PAAI_dom"/>
</dbReference>
<dbReference type="FunFam" id="3.10.129.10:FF:000059">
    <property type="entry name" value="Acyl-coenzyme A thioesterase 13"/>
    <property type="match status" value="1"/>
</dbReference>
<dbReference type="PANTHER" id="PTHR21660:SF47">
    <property type="entry name" value="F19P19.27 PROTEIN"/>
    <property type="match status" value="1"/>
</dbReference>
<keyword evidence="5" id="KW-1185">Reference proteome</keyword>
<dbReference type="InterPro" id="IPR039298">
    <property type="entry name" value="ACOT13"/>
</dbReference>
<accession>A0AAV8E728</accession>
<evidence type="ECO:0000313" key="4">
    <source>
        <dbReference type="EMBL" id="KAJ4776089.1"/>
    </source>
</evidence>
<dbReference type="Proteomes" id="UP001140206">
    <property type="component" value="Chromosome 3"/>
</dbReference>
<gene>
    <name evidence="4" type="ORF">LUZ62_060346</name>
</gene>
<dbReference type="Gene3D" id="3.10.129.10">
    <property type="entry name" value="Hotdog Thioesterase"/>
    <property type="match status" value="1"/>
</dbReference>
<evidence type="ECO:0000256" key="2">
    <source>
        <dbReference type="ARBA" id="ARBA00022801"/>
    </source>
</evidence>
<organism evidence="4 5">
    <name type="scientific">Rhynchospora pubera</name>
    <dbReference type="NCBI Taxonomy" id="906938"/>
    <lineage>
        <taxon>Eukaryota</taxon>
        <taxon>Viridiplantae</taxon>
        <taxon>Streptophyta</taxon>
        <taxon>Embryophyta</taxon>
        <taxon>Tracheophyta</taxon>
        <taxon>Spermatophyta</taxon>
        <taxon>Magnoliopsida</taxon>
        <taxon>Liliopsida</taxon>
        <taxon>Poales</taxon>
        <taxon>Cyperaceae</taxon>
        <taxon>Cyperoideae</taxon>
        <taxon>Rhynchosporeae</taxon>
        <taxon>Rhynchospora</taxon>
    </lineage>
</organism>
<protein>
    <submittedName>
        <fullName evidence="4">Acyl-coenzyme A thioesterase 13</fullName>
    </submittedName>
</protein>
<keyword evidence="2" id="KW-0378">Hydrolase</keyword>
<feature type="domain" description="Thioesterase" evidence="3">
    <location>
        <begin position="67"/>
        <end position="141"/>
    </location>
</feature>
<dbReference type="AlphaFoldDB" id="A0AAV8E728"/>
<evidence type="ECO:0000313" key="5">
    <source>
        <dbReference type="Proteomes" id="UP001140206"/>
    </source>
</evidence>
<name>A0AAV8E728_9POAL</name>
<dbReference type="CDD" id="cd03443">
    <property type="entry name" value="PaaI_thioesterase"/>
    <property type="match status" value="1"/>
</dbReference>
<dbReference type="NCBIfam" id="TIGR00369">
    <property type="entry name" value="unchar_dom_1"/>
    <property type="match status" value="1"/>
</dbReference>
<comment type="caution">
    <text evidence="4">The sequence shown here is derived from an EMBL/GenBank/DDBJ whole genome shotgun (WGS) entry which is preliminary data.</text>
</comment>
<dbReference type="Pfam" id="PF03061">
    <property type="entry name" value="4HBT"/>
    <property type="match status" value="1"/>
</dbReference>
<dbReference type="EMBL" id="JAMFTS010000003">
    <property type="protein sequence ID" value="KAJ4776089.1"/>
    <property type="molecule type" value="Genomic_DNA"/>
</dbReference>
<dbReference type="InterPro" id="IPR029069">
    <property type="entry name" value="HotDog_dom_sf"/>
</dbReference>